<dbReference type="EMBL" id="CABVLZ010000004">
    <property type="protein sequence ID" value="VVU95384.1"/>
    <property type="molecule type" value="Genomic_DNA"/>
</dbReference>
<proteinExistence type="predicted"/>
<dbReference type="AlphaFoldDB" id="A0A5E8CKV2"/>
<keyword evidence="1" id="KW-1133">Transmembrane helix</keyword>
<protein>
    <submittedName>
        <fullName evidence="2">Uncharacterized protein</fullName>
    </submittedName>
</protein>
<keyword evidence="1" id="KW-0812">Transmembrane</keyword>
<feature type="transmembrane region" description="Helical" evidence="1">
    <location>
        <begin position="31"/>
        <end position="49"/>
    </location>
</feature>
<evidence type="ECO:0000313" key="2">
    <source>
        <dbReference type="EMBL" id="VVU95384.1"/>
    </source>
</evidence>
<keyword evidence="1" id="KW-0472">Membrane</keyword>
<organism evidence="2">
    <name type="scientific">seawater metagenome</name>
    <dbReference type="NCBI Taxonomy" id="1561972"/>
    <lineage>
        <taxon>unclassified sequences</taxon>
        <taxon>metagenomes</taxon>
        <taxon>ecological metagenomes</taxon>
    </lineage>
</organism>
<sequence length="60" mass="6958">MINNLTFISTSAPNISNLLEYDRTYDLVFEGVGYGLISLLFIILNYNIIKQCIKKRKDKE</sequence>
<gene>
    <name evidence="2" type="ORF">CPAV1605_1135</name>
</gene>
<name>A0A5E8CKV2_9ZZZZ</name>
<reference evidence="2" key="1">
    <citation type="submission" date="2019-09" db="EMBL/GenBank/DDBJ databases">
        <authorList>
            <person name="Needham M D."/>
        </authorList>
    </citation>
    <scope>NUCLEOTIDE SEQUENCE</scope>
</reference>
<accession>A0A5E8CKV2</accession>
<evidence type="ECO:0000256" key="1">
    <source>
        <dbReference type="SAM" id="Phobius"/>
    </source>
</evidence>